<organism evidence="2 3">
    <name type="scientific">Leeuwenhoekiella nanhaiensis</name>
    <dbReference type="NCBI Taxonomy" id="1655491"/>
    <lineage>
        <taxon>Bacteria</taxon>
        <taxon>Pseudomonadati</taxon>
        <taxon>Bacteroidota</taxon>
        <taxon>Flavobacteriia</taxon>
        <taxon>Flavobacteriales</taxon>
        <taxon>Flavobacteriaceae</taxon>
        <taxon>Leeuwenhoekiella</taxon>
    </lineage>
</organism>
<comment type="caution">
    <text evidence="2">The sequence shown here is derived from an EMBL/GenBank/DDBJ whole genome shotgun (WGS) entry which is preliminary data.</text>
</comment>
<dbReference type="NCBIfam" id="TIGR04131">
    <property type="entry name" value="Bac_Flav_CTERM"/>
    <property type="match status" value="1"/>
</dbReference>
<sequence>MSQRILLCSAFLFISFFTKAQTVTVDSPRPAEDLVNILFDDSCAEISNVSISSTQAAGYFNNNGGAFPLADGVVLRTGVASLSAGPYTGNDADLSSSLNSNGDAYLQDLNAASGNTGAISETSFLEFDFVPLASNFSFNFIFASNEYGEWQCSSQDIMAIVLTDLGSGQSQNLAVTPAGEPVAVRNIRDQRNNPACNGINDDLFDSYEVSNPRSTINMRGYTEVLNASSSLTPGNTYRIRISIADANDADFDSAIFLQGGSFNTSVNLGPDFTLCSGDSASLTTNLDASVYDHRWLYNGTIITGQTGNTISVNQSGTYTVRVTNNGCLITDEVVVNELSVREPEDLQACYNGGQPASFDLTRNNASRLGLSNNQFEVVYYASQADLNAGQAIPQGEITNYQSSGNQTIFIRLRNGNTGNFCDAVYDFRLSVLPEIQITQPQPLERCASGTTDTSFNLTQINNRILNGQNPANFDITYYESEADAQSASAEVESPYILPAGTSSRTLWARVAYASEGRCFETVSFDILINNPPPVDSLSDVFTCTSYELPTLTNGSYFLGANGTGQRLNAGQIITEDTEIFIYNGPDANGCSSQSVFTVNIVSDYDLAEREACGAFEIPVTRAGAYYTQPGGPAGAGTLIPAGTELTTSQTIYFYFEENGSVCRDDAFAITVFPLPPVDEPEGVITCTNYTLPPLTNGNYYTEPDGGGTQLNAGQIIRNTQTVYIFNDDGRCTNEYLWRIFIVPRFNDVTRCGSYRLPNVEQGSFYTQPNGAGTAISPGSDITTSQRVYYFVETNSGTNCTSDYSFEVTVIAIPPVDSLDDQLLCEGDVYELPVLANGDYFDEPNRQGNQYAPGTEISESIILYINNEINGCSDETSFEIEVRPALPIDNLTFVYSCEPYELPDLIDGTYFTESQGQGSRIEPGTVIDTTTTIYIYNGYDDFPECYSENAFEINILAVTVPVFEDVAACDSYTLPPLEEGNYFTETGGQGTQLAPGDVITQTQELFIYARNGTRFFCEDESSFTVTISSTPVLTPEPDVEQCGTYTLPDLPQDQFVQAYYLGPNKQSPIDPADYELTPGSYTIYKYAEATDNPNCFDEDVFEVTVYPLLDFTLEGGTVCRDAVTGDVISTTLLESGLSPAEFLVSWSLNGTVVAQGPDFVASEAGVYTVSTEKLNPEVGANCNYNPTTVEVFESAIPVLDAEVSQPFAETSVIEVSVTQGYGTYEYQLDDGFFQENPRFENVQPGVHTVTVRGVNGTCGAAVIEVVVIDFPKYFTPNNDGFHDTWNISSLQDYPEAQIFIFNRFGKLIKSLQPNGPGWDGTYNGRNLPSDDYWFNVEFMYEERPIVFKSHFTLKR</sequence>
<evidence type="ECO:0000256" key="1">
    <source>
        <dbReference type="SAM" id="SignalP"/>
    </source>
</evidence>
<dbReference type="RefSeq" id="WP_099644409.1">
    <property type="nucleotide sequence ID" value="NZ_KZ319287.1"/>
</dbReference>
<dbReference type="InterPro" id="IPR049804">
    <property type="entry name" value="Choice_anch_L"/>
</dbReference>
<dbReference type="Gene3D" id="2.60.40.10">
    <property type="entry name" value="Immunoglobulins"/>
    <property type="match status" value="1"/>
</dbReference>
<dbReference type="NCBIfam" id="NF038133">
    <property type="entry name" value="choice_anch_L"/>
    <property type="match status" value="1"/>
</dbReference>
<reference evidence="2 3" key="1">
    <citation type="submission" date="2017-08" db="EMBL/GenBank/DDBJ databases">
        <title>The whole genome shortgun sequences of strain Leeuwenhoekiella nanhaiensis G18 from the South China Sea.</title>
        <authorList>
            <person name="Liu Q."/>
        </authorList>
    </citation>
    <scope>NUCLEOTIDE SEQUENCE [LARGE SCALE GENOMIC DNA]</scope>
    <source>
        <strain evidence="2 3">G18</strain>
    </source>
</reference>
<gene>
    <name evidence="2" type="ORF">CJ305_01170</name>
</gene>
<dbReference type="OrthoDB" id="9765926at2"/>
<dbReference type="InterPro" id="IPR013783">
    <property type="entry name" value="Ig-like_fold"/>
</dbReference>
<dbReference type="InterPro" id="IPR026341">
    <property type="entry name" value="T9SS_type_B"/>
</dbReference>
<name>A0A2G1VW86_9FLAO</name>
<evidence type="ECO:0000313" key="2">
    <source>
        <dbReference type="EMBL" id="PHQ30870.1"/>
    </source>
</evidence>
<protein>
    <recommendedName>
        <fullName evidence="4">Ig-like domain-containing protein</fullName>
    </recommendedName>
</protein>
<accession>A0A2G1VW86</accession>
<keyword evidence="1" id="KW-0732">Signal</keyword>
<dbReference type="Proteomes" id="UP000229433">
    <property type="component" value="Unassembled WGS sequence"/>
</dbReference>
<feature type="chain" id="PRO_5013787101" description="Ig-like domain-containing protein" evidence="1">
    <location>
        <begin position="21"/>
        <end position="1354"/>
    </location>
</feature>
<dbReference type="Pfam" id="PF13585">
    <property type="entry name" value="CHU_C"/>
    <property type="match status" value="1"/>
</dbReference>
<evidence type="ECO:0000313" key="3">
    <source>
        <dbReference type="Proteomes" id="UP000229433"/>
    </source>
</evidence>
<keyword evidence="3" id="KW-1185">Reference proteome</keyword>
<dbReference type="EMBL" id="NQXA01000001">
    <property type="protein sequence ID" value="PHQ30870.1"/>
    <property type="molecule type" value="Genomic_DNA"/>
</dbReference>
<feature type="signal peptide" evidence="1">
    <location>
        <begin position="1"/>
        <end position="20"/>
    </location>
</feature>
<evidence type="ECO:0008006" key="4">
    <source>
        <dbReference type="Google" id="ProtNLM"/>
    </source>
</evidence>
<proteinExistence type="predicted"/>